<dbReference type="InterPro" id="IPR020846">
    <property type="entry name" value="MFS_dom"/>
</dbReference>
<keyword evidence="3 5" id="KW-1133">Transmembrane helix</keyword>
<feature type="domain" description="Major facilitator superfamily (MFS) profile" evidence="6">
    <location>
        <begin position="10"/>
        <end position="109"/>
    </location>
</feature>
<evidence type="ECO:0000256" key="2">
    <source>
        <dbReference type="ARBA" id="ARBA00022692"/>
    </source>
</evidence>
<protein>
    <submittedName>
        <fullName evidence="7">MFS transporter</fullName>
    </submittedName>
</protein>
<feature type="transmembrane region" description="Helical" evidence="5">
    <location>
        <begin position="48"/>
        <end position="68"/>
    </location>
</feature>
<keyword evidence="4 5" id="KW-0472">Membrane</keyword>
<dbReference type="Proteomes" id="UP001165283">
    <property type="component" value="Unassembled WGS sequence"/>
</dbReference>
<accession>A0ABT1AD77</accession>
<sequence>MTNVAGRDTTLRLAFAAAVVSPVAAFAAVGSTIPLFNIYRAEDGFTNAGISMTVVAYSAATLTTLLVLGRLSNHLGRRPTSIASLVLLVLGCVLLLNVHDIGILMPVDS</sequence>
<dbReference type="PROSITE" id="PS50850">
    <property type="entry name" value="MFS"/>
    <property type="match status" value="1"/>
</dbReference>
<keyword evidence="2 5" id="KW-0812">Transmembrane</keyword>
<comment type="caution">
    <text evidence="7">The sequence shown here is derived from an EMBL/GenBank/DDBJ whole genome shotgun (WGS) entry which is preliminary data.</text>
</comment>
<dbReference type="EMBL" id="JAGSOV010000084">
    <property type="protein sequence ID" value="MCO1660544.1"/>
    <property type="molecule type" value="Genomic_DNA"/>
</dbReference>
<evidence type="ECO:0000313" key="8">
    <source>
        <dbReference type="Proteomes" id="UP001165283"/>
    </source>
</evidence>
<dbReference type="InterPro" id="IPR036259">
    <property type="entry name" value="MFS_trans_sf"/>
</dbReference>
<keyword evidence="8" id="KW-1185">Reference proteome</keyword>
<evidence type="ECO:0000256" key="3">
    <source>
        <dbReference type="ARBA" id="ARBA00022989"/>
    </source>
</evidence>
<dbReference type="InterPro" id="IPR011701">
    <property type="entry name" value="MFS"/>
</dbReference>
<dbReference type="Pfam" id="PF07690">
    <property type="entry name" value="MFS_1"/>
    <property type="match status" value="1"/>
</dbReference>
<feature type="transmembrane region" description="Helical" evidence="5">
    <location>
        <begin position="80"/>
        <end position="99"/>
    </location>
</feature>
<evidence type="ECO:0000256" key="4">
    <source>
        <dbReference type="ARBA" id="ARBA00023136"/>
    </source>
</evidence>
<comment type="subcellular location">
    <subcellularLocation>
        <location evidence="1">Cell membrane</location>
        <topology evidence="1">Multi-pass membrane protein</topology>
    </subcellularLocation>
</comment>
<reference evidence="7" key="1">
    <citation type="submission" date="2021-04" db="EMBL/GenBank/DDBJ databases">
        <title>Pseudonocardia sp. nov., isolated from sandy soil of mangrove forest.</title>
        <authorList>
            <person name="Zan Z."/>
            <person name="Huang R."/>
            <person name="Liu W."/>
        </authorList>
    </citation>
    <scope>NUCLEOTIDE SEQUENCE</scope>
    <source>
        <strain evidence="7">S2-4</strain>
    </source>
</reference>
<evidence type="ECO:0000256" key="1">
    <source>
        <dbReference type="ARBA" id="ARBA00004651"/>
    </source>
</evidence>
<evidence type="ECO:0000313" key="7">
    <source>
        <dbReference type="EMBL" id="MCO1660544.1"/>
    </source>
</evidence>
<evidence type="ECO:0000259" key="6">
    <source>
        <dbReference type="PROSITE" id="PS50850"/>
    </source>
</evidence>
<gene>
    <name evidence="7" type="ORF">KDL28_36385</name>
</gene>
<evidence type="ECO:0000256" key="5">
    <source>
        <dbReference type="SAM" id="Phobius"/>
    </source>
</evidence>
<proteinExistence type="predicted"/>
<dbReference type="SUPFAM" id="SSF103473">
    <property type="entry name" value="MFS general substrate transporter"/>
    <property type="match status" value="1"/>
</dbReference>
<organism evidence="7 8">
    <name type="scientific">Pseudonocardia humida</name>
    <dbReference type="NCBI Taxonomy" id="2800819"/>
    <lineage>
        <taxon>Bacteria</taxon>
        <taxon>Bacillati</taxon>
        <taxon>Actinomycetota</taxon>
        <taxon>Actinomycetes</taxon>
        <taxon>Pseudonocardiales</taxon>
        <taxon>Pseudonocardiaceae</taxon>
        <taxon>Pseudonocardia</taxon>
    </lineage>
</organism>
<dbReference type="RefSeq" id="WP_252446067.1">
    <property type="nucleotide sequence ID" value="NZ_JAGSOV010000084.1"/>
</dbReference>
<name>A0ABT1AD77_9PSEU</name>
<dbReference type="Gene3D" id="1.20.1250.20">
    <property type="entry name" value="MFS general substrate transporter like domains"/>
    <property type="match status" value="1"/>
</dbReference>
<feature type="transmembrane region" description="Helical" evidence="5">
    <location>
        <begin position="12"/>
        <end position="36"/>
    </location>
</feature>